<name>A0A495KB45_WILMA</name>
<comment type="caution">
    <text evidence="8">The sequence shown here is derived from an EMBL/GenBank/DDBJ whole genome shotgun (WGS) entry which is preliminary data.</text>
</comment>
<evidence type="ECO:0000313" key="8">
    <source>
        <dbReference type="EMBL" id="RKR97794.1"/>
    </source>
</evidence>
<comment type="similarity">
    <text evidence="5">Belongs to the DAPG/phloretin hydrolase family.</text>
</comment>
<dbReference type="RefSeq" id="WP_062794680.1">
    <property type="nucleotide sequence ID" value="NZ_CBCRXS010000001.1"/>
</dbReference>
<keyword evidence="3" id="KW-0378">Hydrolase</keyword>
<evidence type="ECO:0000256" key="6">
    <source>
        <dbReference type="SAM" id="MobiDB-lite"/>
    </source>
</evidence>
<evidence type="ECO:0000256" key="2">
    <source>
        <dbReference type="ARBA" id="ARBA00022723"/>
    </source>
</evidence>
<dbReference type="Proteomes" id="UP000274762">
    <property type="component" value="Unassembled WGS sequence"/>
</dbReference>
<protein>
    <recommendedName>
        <fullName evidence="7">DAPG hydrolase PhiG domain-containing protein</fullName>
    </recommendedName>
</protein>
<evidence type="ECO:0000256" key="3">
    <source>
        <dbReference type="ARBA" id="ARBA00022801"/>
    </source>
</evidence>
<keyword evidence="2" id="KW-0479">Metal-binding</keyword>
<evidence type="ECO:0000313" key="9">
    <source>
        <dbReference type="Proteomes" id="UP000274762"/>
    </source>
</evidence>
<dbReference type="GO" id="GO:0016787">
    <property type="term" value="F:hydrolase activity"/>
    <property type="evidence" value="ECO:0007669"/>
    <property type="project" value="UniProtKB-KW"/>
</dbReference>
<evidence type="ECO:0000256" key="4">
    <source>
        <dbReference type="ARBA" id="ARBA00022833"/>
    </source>
</evidence>
<sequence>MTYADYRVTDADRRPLPQAYRTEPRHLGYRDGDLAKPFAHYLDSTMMPLPPHVDKALGTGPEPTAGGYEVEDVAEHLSTPGYTPMETGWTRTSAGTLVVSCLTDMPDVTAGMWDWWFGWHGSDSARYKLWHPRAHVFAAWGDDRSSQPHLTDTERYIGNVSYVDEYIGSTLSHFAIRFVEPSTLGFAPSADTTHICARIGTSDFPVVAGWLVHQIRPTDRGSEMRSRFFLGRAEILDVPANSTSRPMSTRLLVNPVGHRALAPVVATVGRRRTGAQLARDLLRHCAEEMNHLAAFLPRLFTEFRDVP</sequence>
<feature type="domain" description="DAPG hydrolase PhiG" evidence="7">
    <location>
        <begin position="75"/>
        <end position="300"/>
    </location>
</feature>
<feature type="region of interest" description="Disordered" evidence="6">
    <location>
        <begin position="1"/>
        <end position="28"/>
    </location>
</feature>
<dbReference type="EMBL" id="RBKV01000001">
    <property type="protein sequence ID" value="RKR97794.1"/>
    <property type="molecule type" value="Genomic_DNA"/>
</dbReference>
<evidence type="ECO:0000259" key="7">
    <source>
        <dbReference type="Pfam" id="PF18089"/>
    </source>
</evidence>
<dbReference type="OrthoDB" id="2052122at2"/>
<reference evidence="8 9" key="1">
    <citation type="submission" date="2018-10" db="EMBL/GenBank/DDBJ databases">
        <title>Sequencing the genomes of 1000 actinobacteria strains.</title>
        <authorList>
            <person name="Klenk H.-P."/>
        </authorList>
    </citation>
    <scope>NUCLEOTIDE SEQUENCE [LARGE SCALE GENOMIC DNA]</scope>
    <source>
        <strain evidence="8 9">DSM 44343</strain>
    </source>
</reference>
<proteinExistence type="inferred from homology"/>
<organism evidence="8 9">
    <name type="scientific">Williamsia marianensis</name>
    <dbReference type="NCBI Taxonomy" id="85044"/>
    <lineage>
        <taxon>Bacteria</taxon>
        <taxon>Bacillati</taxon>
        <taxon>Actinomycetota</taxon>
        <taxon>Actinomycetes</taxon>
        <taxon>Mycobacteriales</taxon>
        <taxon>Nocardiaceae</taxon>
        <taxon>Williamsia</taxon>
    </lineage>
</organism>
<dbReference type="GO" id="GO:0046872">
    <property type="term" value="F:metal ion binding"/>
    <property type="evidence" value="ECO:0007669"/>
    <property type="project" value="UniProtKB-KW"/>
</dbReference>
<dbReference type="AlphaFoldDB" id="A0A495KB45"/>
<evidence type="ECO:0000256" key="5">
    <source>
        <dbReference type="ARBA" id="ARBA00023459"/>
    </source>
</evidence>
<evidence type="ECO:0000256" key="1">
    <source>
        <dbReference type="ARBA" id="ARBA00001947"/>
    </source>
</evidence>
<dbReference type="Pfam" id="PF18089">
    <property type="entry name" value="DAPG_hydrolase"/>
    <property type="match status" value="1"/>
</dbReference>
<keyword evidence="4" id="KW-0862">Zinc</keyword>
<comment type="cofactor">
    <cofactor evidence="1">
        <name>Zn(2+)</name>
        <dbReference type="ChEBI" id="CHEBI:29105"/>
    </cofactor>
</comment>
<accession>A0A495KB45</accession>
<dbReference type="InterPro" id="IPR041526">
    <property type="entry name" value="DAPG_hydrolase"/>
</dbReference>
<gene>
    <name evidence="8" type="ORF">DFJ75_4685</name>
</gene>